<keyword evidence="5" id="KW-0238">DNA-binding</keyword>
<evidence type="ECO:0000256" key="1">
    <source>
        <dbReference type="ARBA" id="ARBA00004123"/>
    </source>
</evidence>
<proteinExistence type="inferred from homology"/>
<keyword evidence="6" id="KW-0010">Activator</keyword>
<dbReference type="InterPro" id="IPR023260">
    <property type="entry name" value="Cys/Ser-rich_nuc_prot"/>
</dbReference>
<evidence type="ECO:0000256" key="6">
    <source>
        <dbReference type="ARBA" id="ARBA00023159"/>
    </source>
</evidence>
<evidence type="ECO:0000256" key="5">
    <source>
        <dbReference type="ARBA" id="ARBA00023125"/>
    </source>
</evidence>
<feature type="compositionally biased region" description="Basic and acidic residues" evidence="9">
    <location>
        <begin position="8"/>
        <end position="20"/>
    </location>
</feature>
<evidence type="ECO:0000256" key="2">
    <source>
        <dbReference type="ARBA" id="ARBA00008548"/>
    </source>
</evidence>
<feature type="domain" description="Cysteine/serine-rich nuclear protein N-terminal" evidence="10">
    <location>
        <begin position="1"/>
        <end position="183"/>
    </location>
</feature>
<evidence type="ECO:0000256" key="9">
    <source>
        <dbReference type="SAM" id="MobiDB-lite"/>
    </source>
</evidence>
<feature type="compositionally biased region" description="Acidic residues" evidence="9">
    <location>
        <begin position="50"/>
        <end position="76"/>
    </location>
</feature>
<evidence type="ECO:0000256" key="4">
    <source>
        <dbReference type="ARBA" id="ARBA00023015"/>
    </source>
</evidence>
<reference evidence="12" key="1">
    <citation type="submission" date="2022-11" db="UniProtKB">
        <authorList>
            <consortium name="WormBaseParasite"/>
        </authorList>
    </citation>
    <scope>IDENTIFICATION</scope>
</reference>
<organism evidence="11 12">
    <name type="scientific">Plectus sambesii</name>
    <dbReference type="NCBI Taxonomy" id="2011161"/>
    <lineage>
        <taxon>Eukaryota</taxon>
        <taxon>Metazoa</taxon>
        <taxon>Ecdysozoa</taxon>
        <taxon>Nematoda</taxon>
        <taxon>Chromadorea</taxon>
        <taxon>Plectida</taxon>
        <taxon>Plectina</taxon>
        <taxon>Plectoidea</taxon>
        <taxon>Plectidae</taxon>
        <taxon>Plectus</taxon>
    </lineage>
</organism>
<keyword evidence="4" id="KW-0805">Transcription regulation</keyword>
<dbReference type="GO" id="GO:0005634">
    <property type="term" value="C:nucleus"/>
    <property type="evidence" value="ECO:0007669"/>
    <property type="project" value="UniProtKB-SubCell"/>
</dbReference>
<comment type="subcellular location">
    <subcellularLocation>
        <location evidence="1">Nucleus</location>
    </subcellularLocation>
</comment>
<evidence type="ECO:0000256" key="7">
    <source>
        <dbReference type="ARBA" id="ARBA00023163"/>
    </source>
</evidence>
<dbReference type="PRINTS" id="PR02031">
    <property type="entry name" value="CYSSERRICHNP"/>
</dbReference>
<name>A0A914VI16_9BILA</name>
<sequence length="327" mass="35915">MTHRHHATREFSLAEHEQALREQQSQTRQKLAKNAKVTANNKSPTAATPEESEESEEEDDEEDAGIGGADGDEADDYFLQPLGGRDRRQLLKSAGVTVDKDERVECQTIRVSRQTCGCSCQGQCLPDTCECARDNVKCQVDRPSFPCGCTANGCANPVGRVEFNPVRVRTHYVQTMMRLRLEQQTRFRGTAVPSPTHFRFDDDGPTYCTPPPPAIYNQSQQSLCGSLVNSELNDNANCALANGGVAVDSNGSMDYAPNNGHLTPTFPAVHTFFYPNQHMQSPAIAALGSNGYTHHTLGHHHPLAMQQHLSTQFSLNSSFSTDSGFDE</sequence>
<evidence type="ECO:0000259" key="10">
    <source>
        <dbReference type="Pfam" id="PF16019"/>
    </source>
</evidence>
<keyword evidence="8" id="KW-0539">Nucleus</keyword>
<dbReference type="AlphaFoldDB" id="A0A914VI16"/>
<dbReference type="PANTHER" id="PTHR13580">
    <property type="entry name" value="TGF-BETA INDUCED APOPTOSIS PROTEIN"/>
    <property type="match status" value="1"/>
</dbReference>
<accession>A0A914VI16</accession>
<evidence type="ECO:0000313" key="12">
    <source>
        <dbReference type="WBParaSite" id="PSAMB.scaffold2052size25757.g16101.t1"/>
    </source>
</evidence>
<dbReference type="InterPro" id="IPR031972">
    <property type="entry name" value="CSRNP_N"/>
</dbReference>
<keyword evidence="3" id="KW-0053">Apoptosis</keyword>
<protein>
    <submittedName>
        <fullName evidence="12">Cysteine/serine-rich nuclear protein N-terminal domain-containing protein</fullName>
    </submittedName>
</protein>
<feature type="region of interest" description="Disordered" evidence="9">
    <location>
        <begin position="1"/>
        <end position="84"/>
    </location>
</feature>
<dbReference type="PANTHER" id="PTHR13580:SF9">
    <property type="entry name" value="AXIN1 UP-REGULATED 1, ISOFORM A"/>
    <property type="match status" value="1"/>
</dbReference>
<feature type="compositionally biased region" description="Polar residues" evidence="9">
    <location>
        <begin position="37"/>
        <end position="46"/>
    </location>
</feature>
<keyword evidence="11" id="KW-1185">Reference proteome</keyword>
<dbReference type="Pfam" id="PF16019">
    <property type="entry name" value="CSRNP_N"/>
    <property type="match status" value="1"/>
</dbReference>
<keyword evidence="7" id="KW-0804">Transcription</keyword>
<dbReference type="GO" id="GO:0000981">
    <property type="term" value="F:DNA-binding transcription factor activity, RNA polymerase II-specific"/>
    <property type="evidence" value="ECO:0007669"/>
    <property type="project" value="TreeGrafter"/>
</dbReference>
<evidence type="ECO:0000256" key="3">
    <source>
        <dbReference type="ARBA" id="ARBA00022703"/>
    </source>
</evidence>
<dbReference type="WBParaSite" id="PSAMB.scaffold2052size25757.g16101.t1">
    <property type="protein sequence ID" value="PSAMB.scaffold2052size25757.g16101.t1"/>
    <property type="gene ID" value="PSAMB.scaffold2052size25757.g16101"/>
</dbReference>
<dbReference type="Proteomes" id="UP000887566">
    <property type="component" value="Unplaced"/>
</dbReference>
<evidence type="ECO:0000256" key="8">
    <source>
        <dbReference type="ARBA" id="ARBA00023242"/>
    </source>
</evidence>
<dbReference type="GO" id="GO:0043565">
    <property type="term" value="F:sequence-specific DNA binding"/>
    <property type="evidence" value="ECO:0007669"/>
    <property type="project" value="TreeGrafter"/>
</dbReference>
<comment type="similarity">
    <text evidence="2">Belongs to the AXUD1 family.</text>
</comment>
<dbReference type="GO" id="GO:0006915">
    <property type="term" value="P:apoptotic process"/>
    <property type="evidence" value="ECO:0007669"/>
    <property type="project" value="UniProtKB-KW"/>
</dbReference>
<evidence type="ECO:0000313" key="11">
    <source>
        <dbReference type="Proteomes" id="UP000887566"/>
    </source>
</evidence>